<keyword evidence="5" id="KW-1185">Reference proteome</keyword>
<dbReference type="GO" id="GO:0006281">
    <property type="term" value="P:DNA repair"/>
    <property type="evidence" value="ECO:0007669"/>
    <property type="project" value="UniProtKB-KW"/>
</dbReference>
<accession>D7BEG5</accession>
<keyword evidence="3" id="KW-0234">DNA repair</keyword>
<gene>
    <name evidence="4" type="ordered locus">Mesil_1314</name>
</gene>
<evidence type="ECO:0000313" key="4">
    <source>
        <dbReference type="EMBL" id="ADH63208.1"/>
    </source>
</evidence>
<dbReference type="STRING" id="526227.Mesil_1314"/>
<evidence type="ECO:0000313" key="5">
    <source>
        <dbReference type="Proteomes" id="UP000001916"/>
    </source>
</evidence>
<evidence type="ECO:0000256" key="2">
    <source>
        <dbReference type="ARBA" id="ARBA00022763"/>
    </source>
</evidence>
<dbReference type="InterPro" id="IPR041247">
    <property type="entry name" value="Rad52_fam"/>
</dbReference>
<name>D7BEG5_ALLS1</name>
<protein>
    <submittedName>
        <fullName evidence="4">Rad52/22 double-strand break repair protein</fullName>
    </submittedName>
</protein>
<evidence type="ECO:0000256" key="1">
    <source>
        <dbReference type="ARBA" id="ARBA00006638"/>
    </source>
</evidence>
<dbReference type="eggNOG" id="COG4712">
    <property type="taxonomic scope" value="Bacteria"/>
</dbReference>
<organism evidence="4 5">
    <name type="scientific">Allomeiothermus silvanus (strain ATCC 700542 / DSM 9946 / NBRC 106475 / NCIMB 13440 / VI-R2)</name>
    <name type="common">Thermus silvanus</name>
    <dbReference type="NCBI Taxonomy" id="526227"/>
    <lineage>
        <taxon>Bacteria</taxon>
        <taxon>Thermotogati</taxon>
        <taxon>Deinococcota</taxon>
        <taxon>Deinococci</taxon>
        <taxon>Thermales</taxon>
        <taxon>Thermaceae</taxon>
        <taxon>Allomeiothermus</taxon>
    </lineage>
</organism>
<evidence type="ECO:0000256" key="3">
    <source>
        <dbReference type="ARBA" id="ARBA00023204"/>
    </source>
</evidence>
<reference evidence="4 5" key="1">
    <citation type="journal article" date="2010" name="Stand. Genomic Sci.">
        <title>Complete genome sequence of Meiothermus silvanus type strain (VI-R2).</title>
        <authorList>
            <person name="Sikorski J."/>
            <person name="Tindall B.J."/>
            <person name="Lowry S."/>
            <person name="Lucas S."/>
            <person name="Nolan M."/>
            <person name="Copeland A."/>
            <person name="Glavina Del Rio T."/>
            <person name="Tice H."/>
            <person name="Cheng J.F."/>
            <person name="Han C."/>
            <person name="Pitluck S."/>
            <person name="Liolios K."/>
            <person name="Ivanova N."/>
            <person name="Mavromatis K."/>
            <person name="Mikhailova N."/>
            <person name="Pati A."/>
            <person name="Goodwin L."/>
            <person name="Chen A."/>
            <person name="Palaniappan K."/>
            <person name="Land M."/>
            <person name="Hauser L."/>
            <person name="Chang Y.J."/>
            <person name="Jeffries C.D."/>
            <person name="Rohde M."/>
            <person name="Goker M."/>
            <person name="Woyke T."/>
            <person name="Bristow J."/>
            <person name="Eisen J.A."/>
            <person name="Markowitz V."/>
            <person name="Hugenholtz P."/>
            <person name="Kyrpides N.C."/>
            <person name="Klenk H.P."/>
            <person name="Lapidus A."/>
        </authorList>
    </citation>
    <scope>NUCLEOTIDE SEQUENCE [LARGE SCALE GENOMIC DNA]</scope>
    <source>
        <strain evidence="5">ATCC 700542 / DSM 9946 / VI-R2</strain>
    </source>
</reference>
<dbReference type="RefSeq" id="WP_013157778.1">
    <property type="nucleotide sequence ID" value="NC_014212.1"/>
</dbReference>
<sequence>MNMSKTENTPKSPLEILTSPLRADEIEWKVQASKNGKTLIAPYIDSRAVMSRFDAAFGPFGWQNALKEVGNGEGMAWLCGIGVKDESGEWIWKWDGSGLSDIEPVKGGISGAMKRAATQWGVGRELYNYPKVYLTGEHKFIPLDVLKRLEGLPTAIAKGVRLPEVITLNPNGSDVRKVA</sequence>
<dbReference type="KEGG" id="msv:Mesil_1314"/>
<dbReference type="EMBL" id="CP002042">
    <property type="protein sequence ID" value="ADH63208.1"/>
    <property type="molecule type" value="Genomic_DNA"/>
</dbReference>
<comment type="similarity">
    <text evidence="1">Belongs to the RAD52 family.</text>
</comment>
<dbReference type="HOGENOM" id="CLU_113751_1_0_0"/>
<dbReference type="Pfam" id="PF04098">
    <property type="entry name" value="Rad52_Rad22"/>
    <property type="match status" value="1"/>
</dbReference>
<dbReference type="Proteomes" id="UP000001916">
    <property type="component" value="Chromosome"/>
</dbReference>
<keyword evidence="2" id="KW-0227">DNA damage</keyword>
<proteinExistence type="inferred from homology"/>
<dbReference type="AlphaFoldDB" id="D7BEG5"/>